<dbReference type="InterPro" id="IPR011990">
    <property type="entry name" value="TPR-like_helical_dom_sf"/>
</dbReference>
<dbReference type="SMART" id="SM00028">
    <property type="entry name" value="TPR"/>
    <property type="match status" value="2"/>
</dbReference>
<dbReference type="RefSeq" id="WP_042322339.1">
    <property type="nucleotide sequence ID" value="NZ_CP066075.1"/>
</dbReference>
<dbReference type="Pfam" id="PF01075">
    <property type="entry name" value="Glyco_transf_9"/>
    <property type="match status" value="1"/>
</dbReference>
<dbReference type="EMBL" id="CP066075">
    <property type="protein sequence ID" value="QQC64096.1"/>
    <property type="molecule type" value="Genomic_DNA"/>
</dbReference>
<dbReference type="InterPro" id="IPR052943">
    <property type="entry name" value="TMTC_O-mannosyl-trnsfr"/>
</dbReference>
<organism evidence="2 3">
    <name type="scientific">Paraburkholderia ginsengisoli</name>
    <dbReference type="NCBI Taxonomy" id="311231"/>
    <lineage>
        <taxon>Bacteria</taxon>
        <taxon>Pseudomonadati</taxon>
        <taxon>Pseudomonadota</taxon>
        <taxon>Betaproteobacteria</taxon>
        <taxon>Burkholderiales</taxon>
        <taxon>Burkholderiaceae</taxon>
        <taxon>Paraburkholderia</taxon>
    </lineage>
</organism>
<evidence type="ECO:0000313" key="3">
    <source>
        <dbReference type="Proteomes" id="UP000595610"/>
    </source>
</evidence>
<dbReference type="Proteomes" id="UP000595610">
    <property type="component" value="Chromosome 1"/>
</dbReference>
<keyword evidence="1" id="KW-0802">TPR repeat</keyword>
<keyword evidence="3" id="KW-1185">Reference proteome</keyword>
<dbReference type="PANTHER" id="PTHR44809:SF1">
    <property type="entry name" value="PROTEIN O-MANNOSYL-TRANSFERASE TMTC1"/>
    <property type="match status" value="1"/>
</dbReference>
<accession>A0A7T4N2J7</accession>
<dbReference type="Pfam" id="PF14559">
    <property type="entry name" value="TPR_19"/>
    <property type="match status" value="1"/>
</dbReference>
<gene>
    <name evidence="2" type="ORF">I6I06_00905</name>
</gene>
<feature type="repeat" description="TPR" evidence="1">
    <location>
        <begin position="135"/>
        <end position="168"/>
    </location>
</feature>
<proteinExistence type="predicted"/>
<name>A0A7T4N2J7_9BURK</name>
<dbReference type="InterPro" id="IPR002201">
    <property type="entry name" value="Glyco_trans_9"/>
</dbReference>
<dbReference type="AlphaFoldDB" id="A0A7T4N2J7"/>
<dbReference type="KEGG" id="pgis:I6I06_00905"/>
<dbReference type="PROSITE" id="PS50005">
    <property type="entry name" value="TPR"/>
    <property type="match status" value="1"/>
</dbReference>
<dbReference type="InterPro" id="IPR019734">
    <property type="entry name" value="TPR_rpt"/>
</dbReference>
<dbReference type="GO" id="GO:0016757">
    <property type="term" value="F:glycosyltransferase activity"/>
    <property type="evidence" value="ECO:0007669"/>
    <property type="project" value="InterPro"/>
</dbReference>
<dbReference type="Gene3D" id="1.25.40.10">
    <property type="entry name" value="Tetratricopeptide repeat domain"/>
    <property type="match status" value="1"/>
</dbReference>
<evidence type="ECO:0000256" key="1">
    <source>
        <dbReference type="PROSITE-ProRule" id="PRU00339"/>
    </source>
</evidence>
<reference evidence="2 3" key="1">
    <citation type="submission" date="2020-12" db="EMBL/GenBank/DDBJ databases">
        <title>FDA dAtabase for Regulatory Grade micrObial Sequences (FDA-ARGOS): Supporting development and validation of Infectious Disease Dx tests.</title>
        <authorList>
            <person name="Nelson B."/>
            <person name="Plummer A."/>
            <person name="Tallon L."/>
            <person name="Sadzewicz L."/>
            <person name="Zhao X."/>
            <person name="Boylan J."/>
            <person name="Ott S."/>
            <person name="Bowen H."/>
            <person name="Vavikolanu K."/>
            <person name="Mehta A."/>
            <person name="Aluvathingal J."/>
            <person name="Nadendla S."/>
            <person name="Myers T."/>
            <person name="Yan Y."/>
            <person name="Sichtig H."/>
        </authorList>
    </citation>
    <scope>NUCLEOTIDE SEQUENCE [LARGE SCALE GENOMIC DNA]</scope>
    <source>
        <strain evidence="2 3">FDAARGOS_1049</strain>
    </source>
</reference>
<sequence>MVDLNAGLADSQLVTLRARAAASEASAGDCFAYGHLLLRHAGRDKARQREALAAFVRAYQLDPSSEPALLHTIAQTAFVVRDWALLDSATGLLLAQNAEDANALIWRAAAVQQRDDFATAEQLLREAVHVVPGNPVALHKLALCLKEQARFAEAEALLRQVLALSPNNAHALFDLSELEIRSGRFADGWANYESRTAFADDLNNAQQALAAISAHWRGESLAGKTLVVYGEQGNGDCLWAVRFLPLLAERARREGGRVIFGHDGPLRHLFERTLPADLPLETSLDTRPDFHCGLMSLPLRLGIVDPNGWGAPYLSADPAHVRTWRERIDMHGAHAASTAVAVPTAHTQRSLKVGLVWNGNPEHIRDMRRSVPVAQLEPLLNVPNVSYFALSPGRGETIAQWRAQGLDVVDLTGHFQSGFDDVAALLANLDLVVTIDSGPAHLAGALGVPTCLMIDRVSAWFWGDESPRTAWYESIELVRQPRVGDWAPVVAKVRERIEAMTRERR</sequence>
<dbReference type="PANTHER" id="PTHR44809">
    <property type="match status" value="1"/>
</dbReference>
<protein>
    <submittedName>
        <fullName evidence="2">Tetratricopeptide repeat protein</fullName>
    </submittedName>
</protein>
<dbReference type="SUPFAM" id="SSF48452">
    <property type="entry name" value="TPR-like"/>
    <property type="match status" value="1"/>
</dbReference>
<evidence type="ECO:0000313" key="2">
    <source>
        <dbReference type="EMBL" id="QQC64096.1"/>
    </source>
</evidence>
<dbReference type="Gene3D" id="3.40.50.2000">
    <property type="entry name" value="Glycogen Phosphorylase B"/>
    <property type="match status" value="1"/>
</dbReference>
<dbReference type="SUPFAM" id="SSF53756">
    <property type="entry name" value="UDP-Glycosyltransferase/glycogen phosphorylase"/>
    <property type="match status" value="1"/>
</dbReference>